<name>W1ITC2_9GAMM</name>
<feature type="domain" description="Phage tail fibre adhesin Gp38 N-terminal" evidence="1">
    <location>
        <begin position="1"/>
        <end position="40"/>
    </location>
</feature>
<dbReference type="EMBL" id="CBXF010000002">
    <property type="protein sequence ID" value="CDL81073.1"/>
    <property type="molecule type" value="Genomic_DNA"/>
</dbReference>
<gene>
    <name evidence="2" type="ORF">XSR1_100116</name>
</gene>
<evidence type="ECO:0000259" key="1">
    <source>
        <dbReference type="Pfam" id="PF21721"/>
    </source>
</evidence>
<dbReference type="STRING" id="1427518.XSR1_100116"/>
<keyword evidence="3" id="KW-1185">Reference proteome</keyword>
<accession>W1ITC2</accession>
<dbReference type="InterPro" id="IPR048291">
    <property type="entry name" value="Gp38_N"/>
</dbReference>
<proteinExistence type="predicted"/>
<comment type="caution">
    <text evidence="2">The sequence shown here is derived from an EMBL/GenBank/DDBJ whole genome shotgun (WGS) entry which is preliminary data.</text>
</comment>
<evidence type="ECO:0000313" key="3">
    <source>
        <dbReference type="Proteomes" id="UP000019202"/>
    </source>
</evidence>
<protein>
    <recommendedName>
        <fullName evidence="1">Phage tail fibre adhesin Gp38 N-terminal domain-containing protein</fullName>
    </recommendedName>
</protein>
<reference evidence="2" key="1">
    <citation type="submission" date="2013-11" db="EMBL/GenBank/DDBJ databases">
        <title>Draft genome sequence and annotation of the entomopathogenic bacteria, Xenorhabdus cabanillasi strain JM26 and Xenorhabdus szentirmai strain DSM 16338.</title>
        <authorList>
            <person name="Gualtieri M."/>
            <person name="Ogier J.C."/>
            <person name="Pages S."/>
            <person name="Givaudan A."/>
            <person name="Gaudriault S."/>
        </authorList>
    </citation>
    <scope>NUCLEOTIDE SEQUENCE [LARGE SCALE GENOMIC DNA]</scope>
    <source>
        <strain evidence="2">DSM 16338</strain>
    </source>
</reference>
<dbReference type="AlphaFoldDB" id="W1ITC2"/>
<dbReference type="OrthoDB" id="6447050at2"/>
<organism evidence="2 3">
    <name type="scientific">Xenorhabdus szentirmaii DSM 16338</name>
    <dbReference type="NCBI Taxonomy" id="1427518"/>
    <lineage>
        <taxon>Bacteria</taxon>
        <taxon>Pseudomonadati</taxon>
        <taxon>Pseudomonadota</taxon>
        <taxon>Gammaproteobacteria</taxon>
        <taxon>Enterobacterales</taxon>
        <taxon>Morganellaceae</taxon>
        <taxon>Xenorhabdus</taxon>
    </lineage>
</organism>
<sequence length="185" mass="19886">MAVQSGNVGSSVVTEFGERSMLVAGAKAGLKPPFAMSAFVNKSAGSIVTFASGTWSDYSDGYADKKQFWGYSGISPHRTILVPDRKIGNISPQLYYKGNQLVFLVVLEYLTDGWNTAEGTYLGFKDYANVGGSLTLRINDQPYVFTGGNHSAGPNDARSPYIYICNNKSINSVIKSGGEKKISVS</sequence>
<dbReference type="Pfam" id="PF21721">
    <property type="entry name" value="Gp38_N"/>
    <property type="match status" value="1"/>
</dbReference>
<evidence type="ECO:0000313" key="2">
    <source>
        <dbReference type="EMBL" id="CDL81073.1"/>
    </source>
</evidence>
<dbReference type="RefSeq" id="WP_038234346.1">
    <property type="nucleotide sequence ID" value="NZ_CAWLWS010000002.1"/>
</dbReference>
<dbReference type="Proteomes" id="UP000019202">
    <property type="component" value="Unassembled WGS sequence"/>
</dbReference>